<keyword evidence="2" id="KW-0614">Plasmid</keyword>
<reference evidence="2 3" key="1">
    <citation type="submission" date="2022-10" db="EMBL/GenBank/DDBJ databases">
        <title>The complete genomes of actinobacterial strains from the NBC collection.</title>
        <authorList>
            <person name="Joergensen T.S."/>
            <person name="Alvarez Arevalo M."/>
            <person name="Sterndorff E.B."/>
            <person name="Faurdal D."/>
            <person name="Vuksanovic O."/>
            <person name="Mourched A.-S."/>
            <person name="Charusanti P."/>
            <person name="Shaw S."/>
            <person name="Blin K."/>
            <person name="Weber T."/>
        </authorList>
    </citation>
    <scope>NUCLEOTIDE SEQUENCE [LARGE SCALE GENOMIC DNA]</scope>
    <source>
        <strain evidence="2 3">NBC_00185</strain>
        <plasmid evidence="2 3">unnamed1</plasmid>
    </source>
</reference>
<name>A0ABZ1KG30_9ACTN</name>
<organism evidence="2 3">
    <name type="scientific">[Kitasatospora] papulosa</name>
    <dbReference type="NCBI Taxonomy" id="1464011"/>
    <lineage>
        <taxon>Bacteria</taxon>
        <taxon>Bacillati</taxon>
        <taxon>Actinomycetota</taxon>
        <taxon>Actinomycetes</taxon>
        <taxon>Kitasatosporales</taxon>
        <taxon>Streptomycetaceae</taxon>
        <taxon>Streptomyces</taxon>
    </lineage>
</organism>
<proteinExistence type="predicted"/>
<dbReference type="Pfam" id="PF19746">
    <property type="entry name" value="DUF6233"/>
    <property type="match status" value="1"/>
</dbReference>
<geneLocation type="plasmid" evidence="2 3">
    <name>unnamed1</name>
</geneLocation>
<evidence type="ECO:0000313" key="2">
    <source>
        <dbReference type="EMBL" id="WTP70484.1"/>
    </source>
</evidence>
<dbReference type="InterPro" id="IPR046200">
    <property type="entry name" value="DUF6233"/>
</dbReference>
<evidence type="ECO:0000313" key="3">
    <source>
        <dbReference type="Proteomes" id="UP001622496"/>
    </source>
</evidence>
<protein>
    <submittedName>
        <fullName evidence="2">DUF6233 domain-containing protein</fullName>
    </submittedName>
</protein>
<dbReference type="Proteomes" id="UP001622496">
    <property type="component" value="Plasmid unnamed1"/>
</dbReference>
<sequence length="130" mass="14858">MRRDAAADSMQFRGIAMPDGLPRSGTISNLEKNRVLLDWLRWQVGQTERRIRELETQEAQERERRERARAEMSWKIQPQRSSSIALLHRGGCATYPDRVGLISREDAKVALAEPDIEPCQVCRPDTGLLS</sequence>
<evidence type="ECO:0000256" key="1">
    <source>
        <dbReference type="SAM" id="MobiDB-lite"/>
    </source>
</evidence>
<dbReference type="RefSeq" id="WP_158687143.1">
    <property type="nucleotide sequence ID" value="NZ_CP108136.1"/>
</dbReference>
<feature type="region of interest" description="Disordered" evidence="1">
    <location>
        <begin position="55"/>
        <end position="74"/>
    </location>
</feature>
<accession>A0ABZ1KG30</accession>
<dbReference type="EMBL" id="CP108136">
    <property type="protein sequence ID" value="WTP70484.1"/>
    <property type="molecule type" value="Genomic_DNA"/>
</dbReference>
<keyword evidence="3" id="KW-1185">Reference proteome</keyword>
<gene>
    <name evidence="2" type="ORF">OG560_34065</name>
</gene>
<feature type="compositionally biased region" description="Basic and acidic residues" evidence="1">
    <location>
        <begin position="55"/>
        <end position="72"/>
    </location>
</feature>